<dbReference type="Pfam" id="PF13975">
    <property type="entry name" value="gag-asp_proteas"/>
    <property type="match status" value="1"/>
</dbReference>
<dbReference type="InterPro" id="IPR011969">
    <property type="entry name" value="Clan_AA_Asp_peptidase_C"/>
</dbReference>
<proteinExistence type="predicted"/>
<keyword evidence="1" id="KW-1133">Transmembrane helix</keyword>
<evidence type="ECO:0000313" key="3">
    <source>
        <dbReference type="Proteomes" id="UP001320148"/>
    </source>
</evidence>
<feature type="transmembrane region" description="Helical" evidence="1">
    <location>
        <begin position="67"/>
        <end position="83"/>
    </location>
</feature>
<name>A0ABM7PPB5_9BACT</name>
<reference evidence="2 3" key="1">
    <citation type="submission" date="2021-02" db="EMBL/GenBank/DDBJ databases">
        <title>Complete genome of Desulfoluna sp. strain ASN36.</title>
        <authorList>
            <person name="Takahashi A."/>
            <person name="Kojima H."/>
            <person name="Fukui M."/>
        </authorList>
    </citation>
    <scope>NUCLEOTIDE SEQUENCE [LARGE SCALE GENOMIC DNA]</scope>
    <source>
        <strain evidence="2 3">ASN36</strain>
    </source>
</reference>
<dbReference type="InterPro" id="IPR034122">
    <property type="entry name" value="Retropepsin-like_bacterial"/>
</dbReference>
<dbReference type="Gene3D" id="2.40.70.10">
    <property type="entry name" value="Acid Proteases"/>
    <property type="match status" value="1"/>
</dbReference>
<sequence>MPENKNQTMRFGIVALILIGAVTALNFSFDALSWREDFGQITYGILMLLFASSALAFGNMGEKVKHLLIWSMIFVVGMIGYSYRHELSAVKEKVLAELIPGRGVQHGLSSARFPVSDDGHFYIQARVNGKPIVFLADTGATSIVLTPKDAKKLGYNPSTLTFDRFFQTANGLVRGSSVRLDSFQVGDFRLHRIGASVNEAEMKESLLGMAFFERLDRYEVKGDVLTLYW</sequence>
<feature type="transmembrane region" description="Helical" evidence="1">
    <location>
        <begin position="41"/>
        <end position="60"/>
    </location>
</feature>
<keyword evidence="1" id="KW-0812">Transmembrane</keyword>
<evidence type="ECO:0008006" key="4">
    <source>
        <dbReference type="Google" id="ProtNLM"/>
    </source>
</evidence>
<accession>A0ABM7PPB5</accession>
<dbReference type="SUPFAM" id="SSF50630">
    <property type="entry name" value="Acid proteases"/>
    <property type="match status" value="1"/>
</dbReference>
<keyword evidence="3" id="KW-1185">Reference proteome</keyword>
<dbReference type="Proteomes" id="UP001320148">
    <property type="component" value="Chromosome"/>
</dbReference>
<dbReference type="EMBL" id="AP024488">
    <property type="protein sequence ID" value="BCS99172.1"/>
    <property type="molecule type" value="Genomic_DNA"/>
</dbReference>
<dbReference type="PROSITE" id="PS00141">
    <property type="entry name" value="ASP_PROTEASE"/>
    <property type="match status" value="1"/>
</dbReference>
<dbReference type="CDD" id="cd05483">
    <property type="entry name" value="retropepsin_like_bacteria"/>
    <property type="match status" value="1"/>
</dbReference>
<protein>
    <recommendedName>
        <fullName evidence="4">Aspartyl protease</fullName>
    </recommendedName>
</protein>
<dbReference type="InterPro" id="IPR001969">
    <property type="entry name" value="Aspartic_peptidase_AS"/>
</dbReference>
<feature type="transmembrane region" description="Helical" evidence="1">
    <location>
        <begin position="12"/>
        <end position="29"/>
    </location>
</feature>
<gene>
    <name evidence="2" type="ORF">DSLASN_48040</name>
</gene>
<dbReference type="NCBIfam" id="TIGR02281">
    <property type="entry name" value="clan_AA_DTGA"/>
    <property type="match status" value="1"/>
</dbReference>
<organism evidence="2 3">
    <name type="scientific">Desulfoluna limicola</name>
    <dbReference type="NCBI Taxonomy" id="2810562"/>
    <lineage>
        <taxon>Bacteria</taxon>
        <taxon>Pseudomonadati</taxon>
        <taxon>Thermodesulfobacteriota</taxon>
        <taxon>Desulfobacteria</taxon>
        <taxon>Desulfobacterales</taxon>
        <taxon>Desulfolunaceae</taxon>
        <taxon>Desulfoluna</taxon>
    </lineage>
</organism>
<dbReference type="InterPro" id="IPR021109">
    <property type="entry name" value="Peptidase_aspartic_dom_sf"/>
</dbReference>
<evidence type="ECO:0000256" key="1">
    <source>
        <dbReference type="SAM" id="Phobius"/>
    </source>
</evidence>
<keyword evidence="1" id="KW-0472">Membrane</keyword>
<dbReference type="RefSeq" id="WP_236890522.1">
    <property type="nucleotide sequence ID" value="NZ_AP024488.1"/>
</dbReference>
<evidence type="ECO:0000313" key="2">
    <source>
        <dbReference type="EMBL" id="BCS99172.1"/>
    </source>
</evidence>